<dbReference type="Pfam" id="PF06144">
    <property type="entry name" value="DNA_pol3_delta"/>
    <property type="match status" value="1"/>
</dbReference>
<feature type="domain" description="DNA polymerase III subunit delta C-terminal" evidence="11">
    <location>
        <begin position="201"/>
        <end position="314"/>
    </location>
</feature>
<evidence type="ECO:0000256" key="4">
    <source>
        <dbReference type="ARBA" id="ARBA00022695"/>
    </source>
</evidence>
<evidence type="ECO:0000259" key="10">
    <source>
        <dbReference type="Pfam" id="PF06144"/>
    </source>
</evidence>
<dbReference type="GO" id="GO:0003677">
    <property type="term" value="F:DNA binding"/>
    <property type="evidence" value="ECO:0007669"/>
    <property type="project" value="InterPro"/>
</dbReference>
<keyword evidence="13" id="KW-1185">Reference proteome</keyword>
<dbReference type="InterPro" id="IPR005790">
    <property type="entry name" value="DNA_polIII_delta"/>
</dbReference>
<evidence type="ECO:0000313" key="12">
    <source>
        <dbReference type="EMBL" id="TQV85449.1"/>
    </source>
</evidence>
<dbReference type="Proteomes" id="UP000315439">
    <property type="component" value="Unassembled WGS sequence"/>
</dbReference>
<dbReference type="InterPro" id="IPR010372">
    <property type="entry name" value="DNA_pol3_delta_N"/>
</dbReference>
<dbReference type="InterPro" id="IPR032780">
    <property type="entry name" value="DNA_pol3_delt_C"/>
</dbReference>
<protein>
    <recommendedName>
        <fullName evidence="2 9">DNA polymerase III subunit delta</fullName>
        <ecNumber evidence="1 9">2.7.7.7</ecNumber>
    </recommendedName>
</protein>
<keyword evidence="5" id="KW-0235">DNA replication</keyword>
<accession>A0A545U7K4</accession>
<comment type="caution">
    <text evidence="12">The sequence shown here is derived from an EMBL/GenBank/DDBJ whole genome shotgun (WGS) entry which is preliminary data.</text>
</comment>
<evidence type="ECO:0000256" key="6">
    <source>
        <dbReference type="ARBA" id="ARBA00022932"/>
    </source>
</evidence>
<evidence type="ECO:0000256" key="9">
    <source>
        <dbReference type="NCBIfam" id="TIGR01128"/>
    </source>
</evidence>
<evidence type="ECO:0000256" key="7">
    <source>
        <dbReference type="ARBA" id="ARBA00034754"/>
    </source>
</evidence>
<gene>
    <name evidence="12" type="primary">holA</name>
    <name evidence="12" type="ORF">FLL46_19995</name>
</gene>
<dbReference type="RefSeq" id="WP_142933126.1">
    <property type="nucleotide sequence ID" value="NZ_ML660168.1"/>
</dbReference>
<evidence type="ECO:0000256" key="2">
    <source>
        <dbReference type="ARBA" id="ARBA00017703"/>
    </source>
</evidence>
<evidence type="ECO:0000256" key="3">
    <source>
        <dbReference type="ARBA" id="ARBA00022679"/>
    </source>
</evidence>
<dbReference type="Gene3D" id="1.10.8.60">
    <property type="match status" value="1"/>
</dbReference>
<dbReference type="EMBL" id="VIKS01000012">
    <property type="protein sequence ID" value="TQV85449.1"/>
    <property type="molecule type" value="Genomic_DNA"/>
</dbReference>
<evidence type="ECO:0000256" key="5">
    <source>
        <dbReference type="ARBA" id="ARBA00022705"/>
    </source>
</evidence>
<name>A0A545U7K4_9GAMM</name>
<dbReference type="SUPFAM" id="SSF52540">
    <property type="entry name" value="P-loop containing nucleoside triphosphate hydrolases"/>
    <property type="match status" value="1"/>
</dbReference>
<dbReference type="AlphaFoldDB" id="A0A545U7K4"/>
<dbReference type="PANTHER" id="PTHR34388">
    <property type="entry name" value="DNA POLYMERASE III SUBUNIT DELTA"/>
    <property type="match status" value="1"/>
</dbReference>
<dbReference type="GO" id="GO:0003887">
    <property type="term" value="F:DNA-directed DNA polymerase activity"/>
    <property type="evidence" value="ECO:0007669"/>
    <property type="project" value="UniProtKB-UniRule"/>
</dbReference>
<dbReference type="SUPFAM" id="SSF48019">
    <property type="entry name" value="post-AAA+ oligomerization domain-like"/>
    <property type="match status" value="1"/>
</dbReference>
<sequence>MTQFSPVNIVSSDEPLLQMEACDEIVSEVRAKGVEQREIVDVLDKFSWKDLLANSSSLSLFSEIKLTDIRFTKAPNKEAQQALVELAQSASQENLLLIRLPKMEKRQKSAKWFKSLSANARFQELWPPKPHEFPQWLKGRMQRIGVRLAADAGQMLAEQTEGNLLAASQMLDKLHLLYPDEVISVAQLSDIISDNARYSVFLCLDEALAGKGERAVRMLHKFEQEAVAPISILVNLTREVELCNTAALAEYNGQSAMQALAKTFLWDSKKRLIVAAVKRLPAPVWQRLLARLAYLDRMIKGQESGNIWQELELCLWMISGQRIWGRAG</sequence>
<keyword evidence="4 12" id="KW-0548">Nucleotidyltransferase</keyword>
<dbReference type="PANTHER" id="PTHR34388:SF1">
    <property type="entry name" value="DNA POLYMERASE III SUBUNIT DELTA"/>
    <property type="match status" value="1"/>
</dbReference>
<dbReference type="NCBIfam" id="TIGR01128">
    <property type="entry name" value="holA"/>
    <property type="match status" value="1"/>
</dbReference>
<dbReference type="EC" id="2.7.7.7" evidence="1 9"/>
<keyword evidence="3 12" id="KW-0808">Transferase</keyword>
<dbReference type="Gene3D" id="1.20.272.10">
    <property type="match status" value="1"/>
</dbReference>
<organism evidence="12 13">
    <name type="scientific">Aliikangiella coralliicola</name>
    <dbReference type="NCBI Taxonomy" id="2592383"/>
    <lineage>
        <taxon>Bacteria</taxon>
        <taxon>Pseudomonadati</taxon>
        <taxon>Pseudomonadota</taxon>
        <taxon>Gammaproteobacteria</taxon>
        <taxon>Oceanospirillales</taxon>
        <taxon>Pleioneaceae</taxon>
        <taxon>Aliikangiella</taxon>
    </lineage>
</organism>
<dbReference type="InterPro" id="IPR008921">
    <property type="entry name" value="DNA_pol3_clamp-load_cplx_C"/>
</dbReference>
<feature type="domain" description="DNA polymerase III delta N-terminal" evidence="10">
    <location>
        <begin position="14"/>
        <end position="121"/>
    </location>
</feature>
<reference evidence="12 13" key="1">
    <citation type="submission" date="2019-07" db="EMBL/GenBank/DDBJ databases">
        <title>Draft genome for Aliikangiella sp. M105.</title>
        <authorList>
            <person name="Wang G."/>
        </authorList>
    </citation>
    <scope>NUCLEOTIDE SEQUENCE [LARGE SCALE GENOMIC DNA]</scope>
    <source>
        <strain evidence="12 13">M105</strain>
    </source>
</reference>
<dbReference type="OrthoDB" id="9770982at2"/>
<dbReference type="GO" id="GO:0009360">
    <property type="term" value="C:DNA polymerase III complex"/>
    <property type="evidence" value="ECO:0007669"/>
    <property type="project" value="UniProtKB-UniRule"/>
</dbReference>
<evidence type="ECO:0000313" key="13">
    <source>
        <dbReference type="Proteomes" id="UP000315439"/>
    </source>
</evidence>
<dbReference type="GO" id="GO:0006261">
    <property type="term" value="P:DNA-templated DNA replication"/>
    <property type="evidence" value="ECO:0007669"/>
    <property type="project" value="TreeGrafter"/>
</dbReference>
<keyword evidence="6" id="KW-0239">DNA-directed DNA polymerase</keyword>
<proteinExistence type="inferred from homology"/>
<dbReference type="InterPro" id="IPR027417">
    <property type="entry name" value="P-loop_NTPase"/>
</dbReference>
<dbReference type="Gene3D" id="3.40.50.300">
    <property type="entry name" value="P-loop containing nucleotide triphosphate hydrolases"/>
    <property type="match status" value="1"/>
</dbReference>
<dbReference type="CDD" id="cd18138">
    <property type="entry name" value="HLD_clamp_pol_III_delta"/>
    <property type="match status" value="1"/>
</dbReference>
<comment type="similarity">
    <text evidence="7">Belongs to the DNA polymerase HolA subunit family.</text>
</comment>
<dbReference type="Pfam" id="PF14840">
    <property type="entry name" value="DNA_pol3_delt_C"/>
    <property type="match status" value="1"/>
</dbReference>
<evidence type="ECO:0000256" key="1">
    <source>
        <dbReference type="ARBA" id="ARBA00012417"/>
    </source>
</evidence>
<evidence type="ECO:0000256" key="8">
    <source>
        <dbReference type="ARBA" id="ARBA00049244"/>
    </source>
</evidence>
<evidence type="ECO:0000259" key="11">
    <source>
        <dbReference type="Pfam" id="PF14840"/>
    </source>
</evidence>
<comment type="catalytic activity">
    <reaction evidence="8">
        <text>DNA(n) + a 2'-deoxyribonucleoside 5'-triphosphate = DNA(n+1) + diphosphate</text>
        <dbReference type="Rhea" id="RHEA:22508"/>
        <dbReference type="Rhea" id="RHEA-COMP:17339"/>
        <dbReference type="Rhea" id="RHEA-COMP:17340"/>
        <dbReference type="ChEBI" id="CHEBI:33019"/>
        <dbReference type="ChEBI" id="CHEBI:61560"/>
        <dbReference type="ChEBI" id="CHEBI:173112"/>
        <dbReference type="EC" id="2.7.7.7"/>
    </reaction>
</comment>